<dbReference type="RefSeq" id="XP_007328441.1">
    <property type="nucleotide sequence ID" value="XM_007328379.1"/>
</dbReference>
<dbReference type="OMA" id="EYCENDS"/>
<evidence type="ECO:0000313" key="4">
    <source>
        <dbReference type="Proteomes" id="UP000008493"/>
    </source>
</evidence>
<dbReference type="GeneID" id="18832377"/>
<dbReference type="Pfam" id="PF23305">
    <property type="entry name" value="DUF7082"/>
    <property type="match status" value="1"/>
</dbReference>
<evidence type="ECO:0000256" key="1">
    <source>
        <dbReference type="SAM" id="MobiDB-lite"/>
    </source>
</evidence>
<protein>
    <recommendedName>
        <fullName evidence="2">DUF7082 domain-containing protein</fullName>
    </recommendedName>
</protein>
<dbReference type="PANTHER" id="PTHR39463">
    <property type="entry name" value="MEDUSA"/>
    <property type="match status" value="1"/>
</dbReference>
<dbReference type="GO" id="GO:0005634">
    <property type="term" value="C:nucleus"/>
    <property type="evidence" value="ECO:0007669"/>
    <property type="project" value="TreeGrafter"/>
</dbReference>
<dbReference type="Proteomes" id="UP000008493">
    <property type="component" value="Unassembled WGS sequence"/>
</dbReference>
<evidence type="ECO:0000313" key="3">
    <source>
        <dbReference type="EMBL" id="EKM80856.1"/>
    </source>
</evidence>
<feature type="domain" description="DUF7082" evidence="2">
    <location>
        <begin position="517"/>
        <end position="667"/>
    </location>
</feature>
<dbReference type="EMBL" id="JH971388">
    <property type="protein sequence ID" value="EKM80856.1"/>
    <property type="molecule type" value="Genomic_DNA"/>
</dbReference>
<dbReference type="AlphaFoldDB" id="K5WZ90"/>
<dbReference type="PANTHER" id="PTHR39463:SF1">
    <property type="entry name" value="MEDUSA"/>
    <property type="match status" value="1"/>
</dbReference>
<feature type="compositionally biased region" description="Polar residues" evidence="1">
    <location>
        <begin position="67"/>
        <end position="82"/>
    </location>
</feature>
<keyword evidence="4" id="KW-1185">Reference proteome</keyword>
<dbReference type="eggNOG" id="ENOG502QTDM">
    <property type="taxonomic scope" value="Eukaryota"/>
</dbReference>
<dbReference type="OrthoDB" id="1751210at2759"/>
<name>K5WZ90_AGABU</name>
<gene>
    <name evidence="3" type="ORF">AGABI1DRAFT_90732</name>
</gene>
<dbReference type="InterPro" id="IPR055509">
    <property type="entry name" value="DUF7082"/>
</dbReference>
<dbReference type="KEGG" id="abp:AGABI1DRAFT90732"/>
<dbReference type="InParanoid" id="K5WZ90"/>
<organism evidence="3 4">
    <name type="scientific">Agaricus bisporus var. burnettii (strain JB137-S8 / ATCC MYA-4627 / FGSC 10392)</name>
    <name type="common">White button mushroom</name>
    <dbReference type="NCBI Taxonomy" id="597362"/>
    <lineage>
        <taxon>Eukaryota</taxon>
        <taxon>Fungi</taxon>
        <taxon>Dikarya</taxon>
        <taxon>Basidiomycota</taxon>
        <taxon>Agaricomycotina</taxon>
        <taxon>Agaricomycetes</taxon>
        <taxon>Agaricomycetidae</taxon>
        <taxon>Agaricales</taxon>
        <taxon>Agaricineae</taxon>
        <taxon>Agaricaceae</taxon>
        <taxon>Agaricus</taxon>
    </lineage>
</organism>
<accession>K5WZ90</accession>
<evidence type="ECO:0000259" key="2">
    <source>
        <dbReference type="Pfam" id="PF23305"/>
    </source>
</evidence>
<feature type="region of interest" description="Disordered" evidence="1">
    <location>
        <begin position="676"/>
        <end position="718"/>
    </location>
</feature>
<dbReference type="HOGENOM" id="CLU_337055_0_0_1"/>
<sequence length="845" mass="92875">MQSSLQTLQTQIQDLTELYDNLQSVRTLPQSLLTPAPAAGPLRPEFVRLKELAASIRSPNVQQALQHAQDSLNSDATGINSNFRRESRKRRPPSPASPQPYVAKPAQEPSVFPPADANAAPLTAHDLLGYIREHNRERGAKLQIWLKTAAEAKSDRPQLLRFMIPDVVIVYISVSYERTSGAVVIENMAAFGPREKKAAHEQSEYTVFQNLSQQFARVLHSNPNIPFQSLMIPARRAAAFSPSRGTSPPSYAPGNTTVRTTATGSPAIQLASDRGEVCHVSPSPWYMRWKGVVSAGIGERIDPASLSSVHIDPPASSSVVISPSGTIHVLGYTPSEGERGVPITVRIHFQPDGADALFVRLVVGQKAIATKVRELPNYSYGRWQLDANIPPNDSSFSSKVLLSVQALNDKNEILDSVTFGEFSYWSPGSSSLKERTLANHPPPRLHIPSSLPDSTALRRRSATLRQLSKSPVSPTTSLPSQQNLRLHRRMKSQSLMRTKNTALGESTESLYAQTPILELLTPLSSICTGWTPTEAQAGRRLVRFSKVQDGRRLIVSCEPIRQDEYCENDSVISCIYREETDTCFVTSVDVIYLLERLTNGEFPVEEKNRIRRNLEGLRPTTVSKHKPGFGDFFQRIMEFPDPKPRNIEKDLKVFDWNLLGQALEKILSKYSIYTTSAPDSDESPPVETPTAGSPELVSRKLPTSKEEHNSLPIPIPNKYDSLSDDFTFVSPSSGSESFSSPEQSSATTSPAVSVYPLLAGEATGEAPPASEATCAPWAAEFKPTELGLDALNLLSSYDSLEPNSSAGHNFTNETASYDYRIYDSLTFDGMPDEALGSMGDHYQVG</sequence>
<reference evidence="4" key="1">
    <citation type="journal article" date="2012" name="Proc. Natl. Acad. Sci. U.S.A.">
        <title>Genome sequence of the button mushroom Agaricus bisporus reveals mechanisms governing adaptation to a humic-rich ecological niche.</title>
        <authorList>
            <person name="Morin E."/>
            <person name="Kohler A."/>
            <person name="Baker A.R."/>
            <person name="Foulongne-Oriol M."/>
            <person name="Lombard V."/>
            <person name="Nagy L.G."/>
            <person name="Ohm R.A."/>
            <person name="Patyshakuliyeva A."/>
            <person name="Brun A."/>
            <person name="Aerts A.L."/>
            <person name="Bailey A.M."/>
            <person name="Billette C."/>
            <person name="Coutinho P.M."/>
            <person name="Deakin G."/>
            <person name="Doddapaneni H."/>
            <person name="Floudas D."/>
            <person name="Grimwood J."/>
            <person name="Hilden K."/>
            <person name="Kuees U."/>
            <person name="LaButti K.M."/>
            <person name="Lapidus A."/>
            <person name="Lindquist E.A."/>
            <person name="Lucas S.M."/>
            <person name="Murat C."/>
            <person name="Riley R.W."/>
            <person name="Salamov A.A."/>
            <person name="Schmutz J."/>
            <person name="Subramanian V."/>
            <person name="Woesten H.A.B."/>
            <person name="Xu J."/>
            <person name="Eastwood D.C."/>
            <person name="Foster G.D."/>
            <person name="Sonnenberg A.S."/>
            <person name="Cullen D."/>
            <person name="de Vries R.P."/>
            <person name="Lundell T."/>
            <person name="Hibbett D.S."/>
            <person name="Henrissat B."/>
            <person name="Burton K.S."/>
            <person name="Kerrigan R.W."/>
            <person name="Challen M.P."/>
            <person name="Grigoriev I.V."/>
            <person name="Martin F."/>
        </authorList>
    </citation>
    <scope>NUCLEOTIDE SEQUENCE [LARGE SCALE GENOMIC DNA]</scope>
    <source>
        <strain evidence="4">JB137-S8 / ATCC MYA-4627 / FGSC 10392</strain>
    </source>
</reference>
<feature type="region of interest" description="Disordered" evidence="1">
    <location>
        <begin position="67"/>
        <end position="118"/>
    </location>
</feature>
<proteinExistence type="predicted"/>